<dbReference type="GO" id="GO:0097746">
    <property type="term" value="P:blood vessel diameter maintenance"/>
    <property type="evidence" value="ECO:0007669"/>
    <property type="project" value="UniProtKB-KW"/>
</dbReference>
<keyword evidence="4 11" id="KW-0732">Signal</keyword>
<dbReference type="PRINTS" id="PR00712">
    <property type="entry name" value="BNATPEPTIDE"/>
</dbReference>
<dbReference type="GO" id="GO:0051427">
    <property type="term" value="F:hormone receptor binding"/>
    <property type="evidence" value="ECO:0007669"/>
    <property type="project" value="TreeGrafter"/>
</dbReference>
<dbReference type="InterPro" id="IPR050787">
    <property type="entry name" value="Natriuretic_peptide"/>
</dbReference>
<dbReference type="KEGG" id="pvp:111742104"/>
<dbReference type="GeneID" id="111742104"/>
<dbReference type="InterPro" id="IPR000663">
    <property type="entry name" value="Natr_peptide"/>
</dbReference>
<accession>A0A6P6CM55</accession>
<dbReference type="SMART" id="SM00183">
    <property type="entry name" value="NAT_PEP"/>
    <property type="match status" value="1"/>
</dbReference>
<sequence>MLVGAVLAESPRAPRTRVGPFSMDPQTALPRVLPLLLLLLLSPLGGRSLPLSSPDPDLELSAVQPSQELQDRLGVTVVELQEEPISQETLRQVRHSAEAWEAERKDSADAREAYEENFQALREPRSRNSSCFGQKIDQIGHSSSLGCHVLGKH</sequence>
<evidence type="ECO:0000313" key="13">
    <source>
        <dbReference type="RefSeq" id="XP_023388433.1"/>
    </source>
</evidence>
<dbReference type="GO" id="GO:0005615">
    <property type="term" value="C:extracellular space"/>
    <property type="evidence" value="ECO:0007669"/>
    <property type="project" value="TreeGrafter"/>
</dbReference>
<dbReference type="Proteomes" id="UP000515202">
    <property type="component" value="Unplaced"/>
</dbReference>
<dbReference type="CTD" id="4879"/>
<feature type="chain" id="PRO_5027878810" description="Natriuretic peptides B" evidence="11">
    <location>
        <begin position="49"/>
        <end position="153"/>
    </location>
</feature>
<dbReference type="GO" id="GO:0003085">
    <property type="term" value="P:negative regulation of systemic arterial blood pressure"/>
    <property type="evidence" value="ECO:0007669"/>
    <property type="project" value="TreeGrafter"/>
</dbReference>
<dbReference type="GO" id="GO:0007218">
    <property type="term" value="P:neuropeptide signaling pathway"/>
    <property type="evidence" value="ECO:0007669"/>
    <property type="project" value="TreeGrafter"/>
</dbReference>
<feature type="signal peptide" evidence="11">
    <location>
        <begin position="1"/>
        <end position="48"/>
    </location>
</feature>
<protein>
    <recommendedName>
        <fullName evidence="2">Natriuretic peptides B</fullName>
    </recommendedName>
    <alternativeName>
        <fullName evidence="7">Brain natriuretic factor prohormone</fullName>
    </alternativeName>
    <alternativeName>
        <fullName evidence="8">Gamma-brain natriuretic peptide</fullName>
    </alternativeName>
    <alternativeName>
        <fullName evidence="9">Iso-ANP</fullName>
    </alternativeName>
</protein>
<dbReference type="GO" id="GO:0006182">
    <property type="term" value="P:cGMP biosynthetic process"/>
    <property type="evidence" value="ECO:0007669"/>
    <property type="project" value="TreeGrafter"/>
</dbReference>
<evidence type="ECO:0000256" key="9">
    <source>
        <dbReference type="ARBA" id="ARBA00032369"/>
    </source>
</evidence>
<dbReference type="GO" id="GO:0019934">
    <property type="term" value="P:cGMP-mediated signaling"/>
    <property type="evidence" value="ECO:0007669"/>
    <property type="project" value="TreeGrafter"/>
</dbReference>
<comment type="function">
    <text evidence="10">Cardiac hormone that plays a key role in mediating cardio-renal homeostasis. May also function as a paracrine antifibrotic factor in the heart. Acts by specifically binding and stimulating NPR1 to produce cGMP, which in turn activates effector proteins that drive various biological responses. Involved in regulating the extracellular fluid volume and maintaining the fluid-electrolyte balance through natriuresis, diuresis, vasorelaxation, and inhibition of renin and aldosterone secretion. Binds the clearance receptor NPR3.</text>
</comment>
<proteinExistence type="predicted"/>
<dbReference type="Pfam" id="PF00212">
    <property type="entry name" value="ANP"/>
    <property type="match status" value="1"/>
</dbReference>
<dbReference type="AlphaFoldDB" id="A0A6P6CM55"/>
<evidence type="ECO:0000313" key="12">
    <source>
        <dbReference type="Proteomes" id="UP000515202"/>
    </source>
</evidence>
<evidence type="ECO:0000256" key="2">
    <source>
        <dbReference type="ARBA" id="ARBA00020075"/>
    </source>
</evidence>
<keyword evidence="12" id="KW-1185">Reference proteome</keyword>
<keyword evidence="3" id="KW-0964">Secreted</keyword>
<evidence type="ECO:0000256" key="4">
    <source>
        <dbReference type="ARBA" id="ARBA00022729"/>
    </source>
</evidence>
<dbReference type="RefSeq" id="XP_023388433.1">
    <property type="nucleotide sequence ID" value="XM_023532665.1"/>
</dbReference>
<dbReference type="GO" id="GO:0005737">
    <property type="term" value="C:cytoplasm"/>
    <property type="evidence" value="ECO:0007669"/>
    <property type="project" value="TreeGrafter"/>
</dbReference>
<dbReference type="PANTHER" id="PTHR14066">
    <property type="entry name" value="ATRIAL NATRIURETIC FACTOR PRECURSOR"/>
    <property type="match status" value="1"/>
</dbReference>
<name>A0A6P6CM55_PTEVA</name>
<keyword evidence="6" id="KW-1015">Disulfide bond</keyword>
<dbReference type="PANTHER" id="PTHR14066:SF10">
    <property type="entry name" value="NATRIURETIC PEPTIDES B"/>
    <property type="match status" value="1"/>
</dbReference>
<evidence type="ECO:0000256" key="11">
    <source>
        <dbReference type="SAM" id="SignalP"/>
    </source>
</evidence>
<keyword evidence="5" id="KW-0838">Vasoactive</keyword>
<reference evidence="13" key="1">
    <citation type="submission" date="2025-08" db="UniProtKB">
        <authorList>
            <consortium name="RefSeq"/>
        </authorList>
    </citation>
    <scope>IDENTIFICATION</scope>
    <source>
        <tissue evidence="13">Kidney</tissue>
    </source>
</reference>
<dbReference type="GO" id="GO:0005179">
    <property type="term" value="F:hormone activity"/>
    <property type="evidence" value="ECO:0007669"/>
    <property type="project" value="InterPro"/>
</dbReference>
<comment type="subcellular location">
    <subcellularLocation>
        <location evidence="1">Secreted</location>
    </subcellularLocation>
</comment>
<evidence type="ECO:0000256" key="7">
    <source>
        <dbReference type="ARBA" id="ARBA00031802"/>
    </source>
</evidence>
<evidence type="ECO:0000256" key="1">
    <source>
        <dbReference type="ARBA" id="ARBA00004613"/>
    </source>
</evidence>
<evidence type="ECO:0000256" key="10">
    <source>
        <dbReference type="ARBA" id="ARBA00045790"/>
    </source>
</evidence>
<evidence type="ECO:0000256" key="3">
    <source>
        <dbReference type="ARBA" id="ARBA00022525"/>
    </source>
</evidence>
<evidence type="ECO:0000256" key="8">
    <source>
        <dbReference type="ARBA" id="ARBA00032322"/>
    </source>
</evidence>
<evidence type="ECO:0000256" key="6">
    <source>
        <dbReference type="ARBA" id="ARBA00023157"/>
    </source>
</evidence>
<evidence type="ECO:0000256" key="5">
    <source>
        <dbReference type="ARBA" id="ARBA00022858"/>
    </source>
</evidence>
<organism evidence="12 13">
    <name type="scientific">Pteropus vampyrus</name>
    <name type="common">Large flying fox</name>
    <dbReference type="NCBI Taxonomy" id="132908"/>
    <lineage>
        <taxon>Eukaryota</taxon>
        <taxon>Metazoa</taxon>
        <taxon>Chordata</taxon>
        <taxon>Craniata</taxon>
        <taxon>Vertebrata</taxon>
        <taxon>Euteleostomi</taxon>
        <taxon>Mammalia</taxon>
        <taxon>Eutheria</taxon>
        <taxon>Laurasiatheria</taxon>
        <taxon>Chiroptera</taxon>
        <taxon>Yinpterochiroptera</taxon>
        <taxon>Pteropodoidea</taxon>
        <taxon>Pteropodidae</taxon>
        <taxon>Pteropodinae</taxon>
        <taxon>Pteropus</taxon>
    </lineage>
</organism>
<dbReference type="GO" id="GO:0007168">
    <property type="term" value="P:receptor guanylyl cyclase signaling pathway"/>
    <property type="evidence" value="ECO:0007669"/>
    <property type="project" value="TreeGrafter"/>
</dbReference>
<dbReference type="InterPro" id="IPR002408">
    <property type="entry name" value="Natriuretic_peptide_brain"/>
</dbReference>
<gene>
    <name evidence="13" type="primary">NPPB</name>
</gene>